<dbReference type="PANTHER" id="PTHR11567">
    <property type="entry name" value="ACID PHOSPHATASE-RELATED"/>
    <property type="match status" value="1"/>
</dbReference>
<accession>A0A834XR71</accession>
<dbReference type="InterPro" id="IPR029033">
    <property type="entry name" value="His_PPase_superfam"/>
</dbReference>
<evidence type="ECO:0000256" key="7">
    <source>
        <dbReference type="ARBA" id="ARBA00023180"/>
    </source>
</evidence>
<name>A0A834XR71_APHGI</name>
<gene>
    <name evidence="8" type="ORF">HCN44_010766</name>
</gene>
<evidence type="ECO:0000256" key="5">
    <source>
        <dbReference type="ARBA" id="ARBA00022801"/>
    </source>
</evidence>
<proteinExistence type="inferred from homology"/>
<evidence type="ECO:0000256" key="1">
    <source>
        <dbReference type="ARBA" id="ARBA00000032"/>
    </source>
</evidence>
<keyword evidence="6" id="KW-1015">Disulfide bond</keyword>
<dbReference type="PANTHER" id="PTHR11567:SF211">
    <property type="entry name" value="PROSTATIC ACID PHOSPHATASE"/>
    <property type="match status" value="1"/>
</dbReference>
<comment type="caution">
    <text evidence="8">The sequence shown here is derived from an EMBL/GenBank/DDBJ whole genome shotgun (WGS) entry which is preliminary data.</text>
</comment>
<dbReference type="AlphaFoldDB" id="A0A834XR71"/>
<dbReference type="InterPro" id="IPR000560">
    <property type="entry name" value="His_Pase_clade-2"/>
</dbReference>
<dbReference type="EMBL" id="JACMRX010000004">
    <property type="protein sequence ID" value="KAF7991965.1"/>
    <property type="molecule type" value="Genomic_DNA"/>
</dbReference>
<dbReference type="InterPro" id="IPR050645">
    <property type="entry name" value="Histidine_acid_phosphatase"/>
</dbReference>
<organism evidence="8 9">
    <name type="scientific">Aphidius gifuensis</name>
    <name type="common">Parasitoid wasp</name>
    <dbReference type="NCBI Taxonomy" id="684658"/>
    <lineage>
        <taxon>Eukaryota</taxon>
        <taxon>Metazoa</taxon>
        <taxon>Ecdysozoa</taxon>
        <taxon>Arthropoda</taxon>
        <taxon>Hexapoda</taxon>
        <taxon>Insecta</taxon>
        <taxon>Pterygota</taxon>
        <taxon>Neoptera</taxon>
        <taxon>Endopterygota</taxon>
        <taxon>Hymenoptera</taxon>
        <taxon>Apocrita</taxon>
        <taxon>Ichneumonoidea</taxon>
        <taxon>Braconidae</taxon>
        <taxon>Aphidiinae</taxon>
        <taxon>Aphidius</taxon>
    </lineage>
</organism>
<keyword evidence="9" id="KW-1185">Reference proteome</keyword>
<sequence>MIQSTIRHSHRYPANSSFGELYYPNDPNANLDYWPNGPMELTNIGKLNAYNLGIYFHKQYENLFNIPFKNSRVYFQASKSSRTINTAQLIAAGLFKPNNNLQVWNENLPWLPVPIYTQPIFNDTLFYPMVLCENYFNDRINGEIQVERILKNLQIVNDFRQFLTLHTGLNYTKSNQPWMLYHHFAAQKAMGIVLEPWIDNIFPDGMLKDMSSIEYILQTYTKKMQRLMGGVWLKKFIENSDNFINNRFKKVGYFYFGNEIHIAAILNTIGVYEPHVPDFLSTIIFELHLLNDKYFVKMIYKNGKNIQELLVPGCKFILCPLELYKTVLKNSILENFDKDCGKKGLYPVIQ</sequence>
<evidence type="ECO:0000256" key="4">
    <source>
        <dbReference type="ARBA" id="ARBA00022729"/>
    </source>
</evidence>
<evidence type="ECO:0000256" key="2">
    <source>
        <dbReference type="ARBA" id="ARBA00005375"/>
    </source>
</evidence>
<evidence type="ECO:0000313" key="9">
    <source>
        <dbReference type="Proteomes" id="UP000639338"/>
    </source>
</evidence>
<dbReference type="SUPFAM" id="SSF53254">
    <property type="entry name" value="Phosphoglycerate mutase-like"/>
    <property type="match status" value="1"/>
</dbReference>
<keyword evidence="7" id="KW-0325">Glycoprotein</keyword>
<dbReference type="OrthoDB" id="5821688at2759"/>
<evidence type="ECO:0000256" key="3">
    <source>
        <dbReference type="ARBA" id="ARBA00012646"/>
    </source>
</evidence>
<protein>
    <recommendedName>
        <fullName evidence="3">acid phosphatase</fullName>
        <ecNumber evidence="3">3.1.3.2</ecNumber>
    </recommendedName>
</protein>
<dbReference type="CDD" id="cd07061">
    <property type="entry name" value="HP_HAP_like"/>
    <property type="match status" value="1"/>
</dbReference>
<keyword evidence="4" id="KW-0732">Signal</keyword>
<dbReference type="Pfam" id="PF00328">
    <property type="entry name" value="His_Phos_2"/>
    <property type="match status" value="2"/>
</dbReference>
<keyword evidence="5" id="KW-0378">Hydrolase</keyword>
<dbReference type="Proteomes" id="UP000639338">
    <property type="component" value="Unassembled WGS sequence"/>
</dbReference>
<reference evidence="8 9" key="1">
    <citation type="submission" date="2020-08" db="EMBL/GenBank/DDBJ databases">
        <title>Aphidius gifuensis genome sequencing and assembly.</title>
        <authorList>
            <person name="Du Z."/>
        </authorList>
    </citation>
    <scope>NUCLEOTIDE SEQUENCE [LARGE SCALE GENOMIC DNA]</scope>
    <source>
        <strain evidence="8">YNYX2018</strain>
        <tissue evidence="8">Adults</tissue>
    </source>
</reference>
<evidence type="ECO:0000256" key="6">
    <source>
        <dbReference type="ARBA" id="ARBA00023157"/>
    </source>
</evidence>
<dbReference type="EC" id="3.1.3.2" evidence="3"/>
<comment type="similarity">
    <text evidence="2">Belongs to the histidine acid phosphatase family.</text>
</comment>
<comment type="catalytic activity">
    <reaction evidence="1">
        <text>a phosphate monoester + H2O = an alcohol + phosphate</text>
        <dbReference type="Rhea" id="RHEA:15017"/>
        <dbReference type="ChEBI" id="CHEBI:15377"/>
        <dbReference type="ChEBI" id="CHEBI:30879"/>
        <dbReference type="ChEBI" id="CHEBI:43474"/>
        <dbReference type="ChEBI" id="CHEBI:67140"/>
        <dbReference type="EC" id="3.1.3.2"/>
    </reaction>
</comment>
<dbReference type="GO" id="GO:0003993">
    <property type="term" value="F:acid phosphatase activity"/>
    <property type="evidence" value="ECO:0007669"/>
    <property type="project" value="UniProtKB-EC"/>
</dbReference>
<dbReference type="Gene3D" id="3.40.50.1240">
    <property type="entry name" value="Phosphoglycerate mutase-like"/>
    <property type="match status" value="1"/>
</dbReference>
<evidence type="ECO:0000313" key="8">
    <source>
        <dbReference type="EMBL" id="KAF7991965.1"/>
    </source>
</evidence>